<dbReference type="Proteomes" id="UP000525652">
    <property type="component" value="Unassembled WGS sequence"/>
</dbReference>
<evidence type="ECO:0000256" key="4">
    <source>
        <dbReference type="PROSITE-ProRule" id="PRU01024"/>
    </source>
</evidence>
<accession>A0A7X1B3B5</accession>
<dbReference type="InterPro" id="IPR029063">
    <property type="entry name" value="SAM-dependent_MTases_sf"/>
</dbReference>
<dbReference type="EMBL" id="JACHVA010000127">
    <property type="protein sequence ID" value="MBC2603645.1"/>
    <property type="molecule type" value="Genomic_DNA"/>
</dbReference>
<dbReference type="GO" id="GO:0009451">
    <property type="term" value="P:RNA modification"/>
    <property type="evidence" value="ECO:0007669"/>
    <property type="project" value="UniProtKB-ARBA"/>
</dbReference>
<keyword evidence="3 4" id="KW-0949">S-adenosyl-L-methionine</keyword>
<dbReference type="PROSITE" id="PS50926">
    <property type="entry name" value="TRAM"/>
    <property type="match status" value="1"/>
</dbReference>
<dbReference type="GO" id="GO:0032259">
    <property type="term" value="P:methylation"/>
    <property type="evidence" value="ECO:0007669"/>
    <property type="project" value="UniProtKB-KW"/>
</dbReference>
<dbReference type="PANTHER" id="PTHR11061:SF30">
    <property type="entry name" value="TRNA (URACIL(54)-C(5))-METHYLTRANSFERASE"/>
    <property type="match status" value="1"/>
</dbReference>
<evidence type="ECO:0000256" key="3">
    <source>
        <dbReference type="ARBA" id="ARBA00022691"/>
    </source>
</evidence>
<protein>
    <submittedName>
        <fullName evidence="7">Class I SAM-dependent RNA methyltransferase</fullName>
    </submittedName>
</protein>
<comment type="caution">
    <text evidence="7">The sequence shown here is derived from an EMBL/GenBank/DDBJ whole genome shotgun (WGS) entry which is preliminary data.</text>
</comment>
<dbReference type="InterPro" id="IPR030391">
    <property type="entry name" value="MeTrfase_TrmA_CS"/>
</dbReference>
<evidence type="ECO:0000256" key="1">
    <source>
        <dbReference type="ARBA" id="ARBA00022603"/>
    </source>
</evidence>
<dbReference type="GO" id="GO:0030697">
    <property type="term" value="F:tRNA (uracil(54)-C5)-methyltransferase activity, S-adenosyl methionine-dependent"/>
    <property type="evidence" value="ECO:0007669"/>
    <property type="project" value="InterPro"/>
</dbReference>
<dbReference type="GO" id="GO:0008033">
    <property type="term" value="P:tRNA processing"/>
    <property type="evidence" value="ECO:0007669"/>
    <property type="project" value="InterPro"/>
</dbReference>
<dbReference type="PROSITE" id="PS51622">
    <property type="entry name" value="SAM_MT_RNA_M5U_2"/>
    <property type="match status" value="1"/>
</dbReference>
<feature type="binding site" evidence="4">
    <location>
        <position position="239"/>
    </location>
    <ligand>
        <name>S-adenosyl-L-methionine</name>
        <dbReference type="ChEBI" id="CHEBI:59789"/>
    </ligand>
</feature>
<dbReference type="FunFam" id="2.40.50.140:FF:000097">
    <property type="entry name" value="23S rRNA (uracil(1939)-C(5))-methyltransferase RlmD"/>
    <property type="match status" value="1"/>
</dbReference>
<dbReference type="RefSeq" id="WP_185694267.1">
    <property type="nucleotide sequence ID" value="NZ_JACHVA010000127.1"/>
</dbReference>
<feature type="binding site" evidence="4">
    <location>
        <position position="267"/>
    </location>
    <ligand>
        <name>S-adenosyl-L-methionine</name>
        <dbReference type="ChEBI" id="CHEBI:59789"/>
    </ligand>
</feature>
<dbReference type="CDD" id="cd02440">
    <property type="entry name" value="AdoMet_MTases"/>
    <property type="match status" value="1"/>
</dbReference>
<evidence type="ECO:0000256" key="5">
    <source>
        <dbReference type="PROSITE-ProRule" id="PRU10015"/>
    </source>
</evidence>
<dbReference type="PROSITE" id="PS51687">
    <property type="entry name" value="SAM_MT_RNA_M5U"/>
    <property type="match status" value="1"/>
</dbReference>
<dbReference type="Gene3D" id="3.40.50.150">
    <property type="entry name" value="Vaccinia Virus protein VP39"/>
    <property type="match status" value="2"/>
</dbReference>
<dbReference type="PROSITE" id="PS01231">
    <property type="entry name" value="TRMA_2"/>
    <property type="match status" value="1"/>
</dbReference>
<proteinExistence type="inferred from homology"/>
<reference evidence="7 8" key="1">
    <citation type="submission" date="2020-07" db="EMBL/GenBank/DDBJ databases">
        <authorList>
            <person name="Feng X."/>
        </authorList>
    </citation>
    <scope>NUCLEOTIDE SEQUENCE [LARGE SCALE GENOMIC DNA]</scope>
    <source>
        <strain evidence="7 8">JCM14086</strain>
    </source>
</reference>
<dbReference type="Pfam" id="PF05958">
    <property type="entry name" value="tRNA_U5-meth_tr"/>
    <property type="match status" value="1"/>
</dbReference>
<name>A0A7X1B3B5_9BACT</name>
<feature type="domain" description="TRAM" evidence="6">
    <location>
        <begin position="11"/>
        <end position="69"/>
    </location>
</feature>
<evidence type="ECO:0000313" key="8">
    <source>
        <dbReference type="Proteomes" id="UP000525652"/>
    </source>
</evidence>
<organism evidence="7 8">
    <name type="scientific">Puniceicoccus vermicola</name>
    <dbReference type="NCBI Taxonomy" id="388746"/>
    <lineage>
        <taxon>Bacteria</taxon>
        <taxon>Pseudomonadati</taxon>
        <taxon>Verrucomicrobiota</taxon>
        <taxon>Opitutia</taxon>
        <taxon>Puniceicoccales</taxon>
        <taxon>Puniceicoccaceae</taxon>
        <taxon>Puniceicoccus</taxon>
    </lineage>
</organism>
<evidence type="ECO:0000313" key="7">
    <source>
        <dbReference type="EMBL" id="MBC2603645.1"/>
    </source>
</evidence>
<dbReference type="PROSITE" id="PS01230">
    <property type="entry name" value="TRMA_1"/>
    <property type="match status" value="1"/>
</dbReference>
<dbReference type="InterPro" id="IPR012340">
    <property type="entry name" value="NA-bd_OB-fold"/>
</dbReference>
<keyword evidence="8" id="KW-1185">Reference proteome</keyword>
<dbReference type="SUPFAM" id="SSF53335">
    <property type="entry name" value="S-adenosyl-L-methionine-dependent methyltransferases"/>
    <property type="match status" value="1"/>
</dbReference>
<feature type="active site" description="Nucleophile" evidence="4">
    <location>
        <position position="363"/>
    </location>
</feature>
<gene>
    <name evidence="7" type="ORF">H5P30_17830</name>
</gene>
<sequence length="406" mass="45419">MDAPKNFIPEPFEYHQELELSVESLTNLGVGVARQDGWVIMIPFSLPGEKIRARVFRNRPNFSEADLIEVLEASPNRVDPKCPLFGSCGGCQYQQLSYPAQLEWKQAQVRDALERIGGIENEVLMPIGSPKEYGYRSKITPHYQRWRDDGDFPIGFLRVAQRQRIIDVPQCPIATPAINETLPELRAQVKKTPPKGKKKKGATLLLRETMEGVITDAKALVTERVGNRVFQFKAGEFFQNNPFILPTFANYVTEQASDGSRYLIDAYCGAGLFSLTAADRFEKVIGIEVSAAAVTLADSNAALNSIRNAEFRNGEAEAIFAEVAEFPGAETSVVIDPPRRGCDEAFLRQLSDFAPSRIVYVSCDPSTQARDLKILEESGYEILEIQPFDLFPQTRHIENVVTLQRQ</sequence>
<dbReference type="Pfam" id="PF01938">
    <property type="entry name" value="TRAM"/>
    <property type="match status" value="1"/>
</dbReference>
<dbReference type="InterPro" id="IPR025795">
    <property type="entry name" value="tRNA_(uracil-5-)_MeTrfase"/>
</dbReference>
<comment type="similarity">
    <text evidence="4">Belongs to the class I-like SAM-binding methyltransferase superfamily. RNA M5U methyltransferase family.</text>
</comment>
<dbReference type="PANTHER" id="PTHR11061">
    <property type="entry name" value="RNA M5U METHYLTRANSFERASE"/>
    <property type="match status" value="1"/>
</dbReference>
<dbReference type="SUPFAM" id="SSF50249">
    <property type="entry name" value="Nucleic acid-binding proteins"/>
    <property type="match status" value="1"/>
</dbReference>
<dbReference type="InterPro" id="IPR030390">
    <property type="entry name" value="MeTrfase_TrmA_AS"/>
</dbReference>
<evidence type="ECO:0000256" key="2">
    <source>
        <dbReference type="ARBA" id="ARBA00022679"/>
    </source>
</evidence>
<keyword evidence="1 4" id="KW-0489">Methyltransferase</keyword>
<keyword evidence="2 4" id="KW-0808">Transferase</keyword>
<feature type="binding site" evidence="4">
    <location>
        <position position="336"/>
    </location>
    <ligand>
        <name>S-adenosyl-L-methionine</name>
        <dbReference type="ChEBI" id="CHEBI:59789"/>
    </ligand>
</feature>
<dbReference type="InterPro" id="IPR010280">
    <property type="entry name" value="U5_MeTrfase_fam"/>
</dbReference>
<feature type="active site" evidence="5">
    <location>
        <position position="363"/>
    </location>
</feature>
<dbReference type="InterPro" id="IPR002792">
    <property type="entry name" value="TRAM_dom"/>
</dbReference>
<feature type="binding site" evidence="4">
    <location>
        <position position="288"/>
    </location>
    <ligand>
        <name>S-adenosyl-L-methionine</name>
        <dbReference type="ChEBI" id="CHEBI:59789"/>
    </ligand>
</feature>
<dbReference type="Gene3D" id="2.40.50.140">
    <property type="entry name" value="Nucleic acid-binding proteins"/>
    <property type="match status" value="1"/>
</dbReference>
<evidence type="ECO:0000259" key="6">
    <source>
        <dbReference type="PROSITE" id="PS50926"/>
    </source>
</evidence>
<dbReference type="AlphaFoldDB" id="A0A7X1B3B5"/>